<dbReference type="Gene3D" id="3.40.630.30">
    <property type="match status" value="1"/>
</dbReference>
<keyword evidence="6" id="KW-1185">Reference proteome</keyword>
<sequence length="285" mass="32066">MFDIDINEENSSIRIKQTDSTIAAEGRFAVDRADRMVLIGIIQTTIVPGDDEQLQNLISTLHDHFGKTYNARVVVRLPTTFDNDIDRNKPALKNNSPIFMAVTTSDLQYDNDDLIQYDHEQYTLVGEKQAVVAYAKQIMIIMTVEAFWAKHWDEQEVHNRILSASAVAVIFDKVNKVPVGFGRMFMMRNKNNNEEQTLGYLSDIAVTIQHQGKGLGRVIVNYLIGVCIGRDASRRHTNGSLCLDCADRGSGAVSGPKLYRSLGFEHLDKIGHRIAIFLSEKDYVC</sequence>
<dbReference type="EMBL" id="CAJOBC010007228">
    <property type="protein sequence ID" value="CAF3925193.1"/>
    <property type="molecule type" value="Genomic_DNA"/>
</dbReference>
<dbReference type="Proteomes" id="UP000663829">
    <property type="component" value="Unassembled WGS sequence"/>
</dbReference>
<evidence type="ECO:0000313" key="4">
    <source>
        <dbReference type="EMBL" id="CAF3683931.1"/>
    </source>
</evidence>
<feature type="domain" description="N-acetyltransferase" evidence="1">
    <location>
        <begin position="130"/>
        <end position="283"/>
    </location>
</feature>
<dbReference type="CDD" id="cd04301">
    <property type="entry name" value="NAT_SF"/>
    <property type="match status" value="1"/>
</dbReference>
<dbReference type="EMBL" id="CAJNOK010003501">
    <property type="protein sequence ID" value="CAF0903720.1"/>
    <property type="molecule type" value="Genomic_DNA"/>
</dbReference>
<evidence type="ECO:0000259" key="1">
    <source>
        <dbReference type="PROSITE" id="PS51186"/>
    </source>
</evidence>
<evidence type="ECO:0000313" key="5">
    <source>
        <dbReference type="EMBL" id="CAF3925193.1"/>
    </source>
</evidence>
<comment type="caution">
    <text evidence="3">The sequence shown here is derived from an EMBL/GenBank/DDBJ whole genome shotgun (WGS) entry which is preliminary data.</text>
</comment>
<dbReference type="Pfam" id="PF00583">
    <property type="entry name" value="Acetyltransf_1"/>
    <property type="match status" value="1"/>
</dbReference>
<dbReference type="EMBL" id="CAJOBA010003502">
    <property type="protein sequence ID" value="CAF3683931.1"/>
    <property type="molecule type" value="Genomic_DNA"/>
</dbReference>
<protein>
    <recommendedName>
        <fullName evidence="1">N-acetyltransferase domain-containing protein</fullName>
    </recommendedName>
</protein>
<dbReference type="Proteomes" id="UP000682733">
    <property type="component" value="Unassembled WGS sequence"/>
</dbReference>
<dbReference type="InterPro" id="IPR000182">
    <property type="entry name" value="GNAT_dom"/>
</dbReference>
<reference evidence="3" key="1">
    <citation type="submission" date="2021-02" db="EMBL/GenBank/DDBJ databases">
        <authorList>
            <person name="Nowell W R."/>
        </authorList>
    </citation>
    <scope>NUCLEOTIDE SEQUENCE</scope>
</reference>
<evidence type="ECO:0000313" key="3">
    <source>
        <dbReference type="EMBL" id="CAF1161619.1"/>
    </source>
</evidence>
<proteinExistence type="predicted"/>
<organism evidence="3 6">
    <name type="scientific">Didymodactylos carnosus</name>
    <dbReference type="NCBI Taxonomy" id="1234261"/>
    <lineage>
        <taxon>Eukaryota</taxon>
        <taxon>Metazoa</taxon>
        <taxon>Spiralia</taxon>
        <taxon>Gnathifera</taxon>
        <taxon>Rotifera</taxon>
        <taxon>Eurotatoria</taxon>
        <taxon>Bdelloidea</taxon>
        <taxon>Philodinida</taxon>
        <taxon>Philodinidae</taxon>
        <taxon>Didymodactylos</taxon>
    </lineage>
</organism>
<gene>
    <name evidence="3" type="ORF">GPM918_LOCUS21709</name>
    <name evidence="2" type="ORF">OVA965_LOCUS9757</name>
    <name evidence="5" type="ORF">SRO942_LOCUS21704</name>
    <name evidence="4" type="ORF">TMI583_LOCUS9753</name>
</gene>
<dbReference type="InterPro" id="IPR016181">
    <property type="entry name" value="Acyl_CoA_acyltransferase"/>
</dbReference>
<dbReference type="Proteomes" id="UP000681722">
    <property type="component" value="Unassembled WGS sequence"/>
</dbReference>
<dbReference type="SUPFAM" id="SSF55729">
    <property type="entry name" value="Acyl-CoA N-acyltransferases (Nat)"/>
    <property type="match status" value="1"/>
</dbReference>
<accession>A0A814THQ7</accession>
<dbReference type="OrthoDB" id="10039976at2759"/>
<name>A0A814THQ7_9BILA</name>
<dbReference type="PROSITE" id="PS51186">
    <property type="entry name" value="GNAT"/>
    <property type="match status" value="1"/>
</dbReference>
<dbReference type="AlphaFoldDB" id="A0A814THQ7"/>
<dbReference type="EMBL" id="CAJNOQ010007229">
    <property type="protein sequence ID" value="CAF1161619.1"/>
    <property type="molecule type" value="Genomic_DNA"/>
</dbReference>
<evidence type="ECO:0000313" key="6">
    <source>
        <dbReference type="Proteomes" id="UP000663829"/>
    </source>
</evidence>
<dbReference type="GO" id="GO:0016747">
    <property type="term" value="F:acyltransferase activity, transferring groups other than amino-acyl groups"/>
    <property type="evidence" value="ECO:0007669"/>
    <property type="project" value="InterPro"/>
</dbReference>
<dbReference type="Proteomes" id="UP000677228">
    <property type="component" value="Unassembled WGS sequence"/>
</dbReference>
<evidence type="ECO:0000313" key="2">
    <source>
        <dbReference type="EMBL" id="CAF0903720.1"/>
    </source>
</evidence>